<organism evidence="3 4">
    <name type="scientific">Paraburkholderia lycopersici</name>
    <dbReference type="NCBI Taxonomy" id="416944"/>
    <lineage>
        <taxon>Bacteria</taxon>
        <taxon>Pseudomonadati</taxon>
        <taxon>Pseudomonadota</taxon>
        <taxon>Betaproteobacteria</taxon>
        <taxon>Burkholderiales</taxon>
        <taxon>Burkholderiaceae</taxon>
        <taxon>Paraburkholderia</taxon>
    </lineage>
</organism>
<dbReference type="InterPro" id="IPR045004">
    <property type="entry name" value="ECH_dom"/>
</dbReference>
<evidence type="ECO:0000313" key="4">
    <source>
        <dbReference type="Proteomes" id="UP000198908"/>
    </source>
</evidence>
<proteinExistence type="predicted"/>
<dbReference type="NCBIfam" id="NF004127">
    <property type="entry name" value="PRK05617.1"/>
    <property type="match status" value="1"/>
</dbReference>
<feature type="domain" description="Enoyl-CoA hydratase/isomerase" evidence="2">
    <location>
        <begin position="27"/>
        <end position="369"/>
    </location>
</feature>
<dbReference type="Gene3D" id="3.90.226.10">
    <property type="entry name" value="2-enoyl-CoA Hydratase, Chain A, domain 1"/>
    <property type="match status" value="1"/>
</dbReference>
<dbReference type="GO" id="GO:0003860">
    <property type="term" value="F:3-hydroxyisobutyryl-CoA hydrolase activity"/>
    <property type="evidence" value="ECO:0007669"/>
    <property type="project" value="InterPro"/>
</dbReference>
<sequence>MSHEATASTPPAEAEPHVLARVANRIGYIELERPQALNALTTAMVRTMHAALDRWRDDPGVLAVIVRTRHARAFCAGGDIRFLYESYRSGEQAALDTFFSDEYRLDHAIFTYPKPYIALLNGVVMGGGMGISQGAHRTGGLRLVGASARMAMPETRIGLFPDVGMGWFLARTPGAIGRYLAVTGETLDAASALYAGLADVSLDEAAWPGLLDALESEPFATGADVVARVRRAALPTPESRRVAGNSSLAAVRAWIDRHFSLADVPAMLASLEAAQRGGEEGEAEWAEQTVGVLRERSPLSMAVSLEVVSRAEGTMADCLRRDLDLTRSSFAAGDVMEGIRARIIDKDNRPHWRFARIEDVRREDVERMFESPWSAGEHPLRGLVG</sequence>
<evidence type="ECO:0000256" key="1">
    <source>
        <dbReference type="ARBA" id="ARBA00022801"/>
    </source>
</evidence>
<dbReference type="AlphaFoldDB" id="A0A1G6L5X6"/>
<dbReference type="CDD" id="cd06558">
    <property type="entry name" value="crotonase-like"/>
    <property type="match status" value="1"/>
</dbReference>
<evidence type="ECO:0000313" key="3">
    <source>
        <dbReference type="EMBL" id="SDC38056.1"/>
    </source>
</evidence>
<dbReference type="PANTHER" id="PTHR43176:SF6">
    <property type="entry name" value="3-HYDROXYISOBUTYRYL-COA HYDROLASE"/>
    <property type="match status" value="1"/>
</dbReference>
<dbReference type="InterPro" id="IPR029045">
    <property type="entry name" value="ClpP/crotonase-like_dom_sf"/>
</dbReference>
<accession>A0A1G6L5X6</accession>
<name>A0A1G6L5X6_9BURK</name>
<dbReference type="GO" id="GO:0006574">
    <property type="term" value="P:L-valine catabolic process"/>
    <property type="evidence" value="ECO:0007669"/>
    <property type="project" value="TreeGrafter"/>
</dbReference>
<dbReference type="Pfam" id="PF16113">
    <property type="entry name" value="ECH_2"/>
    <property type="match status" value="1"/>
</dbReference>
<dbReference type="OrthoDB" id="9790967at2"/>
<reference evidence="4" key="1">
    <citation type="submission" date="2016-09" db="EMBL/GenBank/DDBJ databases">
        <authorList>
            <person name="Varghese N."/>
            <person name="Submissions S."/>
        </authorList>
    </citation>
    <scope>NUCLEOTIDE SEQUENCE [LARGE SCALE GENOMIC DNA]</scope>
    <source>
        <strain evidence="4">TNe-862</strain>
    </source>
</reference>
<dbReference type="Proteomes" id="UP000198908">
    <property type="component" value="Unassembled WGS sequence"/>
</dbReference>
<evidence type="ECO:0000259" key="2">
    <source>
        <dbReference type="Pfam" id="PF16113"/>
    </source>
</evidence>
<dbReference type="STRING" id="416944.SAMN05421548_106102"/>
<dbReference type="RefSeq" id="WP_091996416.1">
    <property type="nucleotide sequence ID" value="NZ_FMYQ01000006.1"/>
</dbReference>
<protein>
    <submittedName>
        <fullName evidence="3">Enoyl-CoA hydratase/carnithine racemase</fullName>
    </submittedName>
</protein>
<dbReference type="PANTHER" id="PTHR43176">
    <property type="entry name" value="3-HYDROXYISOBUTYRYL-COA HYDROLASE-RELATED"/>
    <property type="match status" value="1"/>
</dbReference>
<keyword evidence="1" id="KW-0378">Hydrolase</keyword>
<dbReference type="InterPro" id="IPR032259">
    <property type="entry name" value="HIBYL-CoA-H"/>
</dbReference>
<dbReference type="EMBL" id="FMYQ01000006">
    <property type="protein sequence ID" value="SDC38056.1"/>
    <property type="molecule type" value="Genomic_DNA"/>
</dbReference>
<gene>
    <name evidence="3" type="ORF">SAMN05421548_106102</name>
</gene>
<dbReference type="SUPFAM" id="SSF52096">
    <property type="entry name" value="ClpP/crotonase"/>
    <property type="match status" value="1"/>
</dbReference>
<keyword evidence="4" id="KW-1185">Reference proteome</keyword>